<accession>A9DGA8</accession>
<dbReference type="GO" id="GO:0016740">
    <property type="term" value="F:transferase activity"/>
    <property type="evidence" value="ECO:0007669"/>
    <property type="project" value="UniProtKB-KW"/>
</dbReference>
<sequence>MREGAILGKLFSNRVSVLALVVPLTCSVKDLSLPDDVSSDIENVGHKITITDRLEGNLDRADILYLTLGVDSQLKNMSVQ</sequence>
<evidence type="ECO:0000313" key="2">
    <source>
        <dbReference type="Proteomes" id="UP000005839"/>
    </source>
</evidence>
<keyword evidence="2" id="KW-1185">Reference proteome</keyword>
<evidence type="ECO:0000313" key="1">
    <source>
        <dbReference type="EMBL" id="EDP99322.1"/>
    </source>
</evidence>
<name>A9DGA8_9GAMM</name>
<dbReference type="EMBL" id="ABIC01000043">
    <property type="protein sequence ID" value="EDP99322.1"/>
    <property type="molecule type" value="Genomic_DNA"/>
</dbReference>
<keyword evidence="1" id="KW-0808">Transferase</keyword>
<protein>
    <submittedName>
        <fullName evidence="1">Aspartate carbamoyltransferase</fullName>
    </submittedName>
</protein>
<dbReference type="AlphaFoldDB" id="A9DGA8"/>
<dbReference type="STRING" id="314608.KT99_01294"/>
<organism evidence="1 2">
    <name type="scientific">Shewanella benthica KT99</name>
    <dbReference type="NCBI Taxonomy" id="314608"/>
    <lineage>
        <taxon>Bacteria</taxon>
        <taxon>Pseudomonadati</taxon>
        <taxon>Pseudomonadota</taxon>
        <taxon>Gammaproteobacteria</taxon>
        <taxon>Alteromonadales</taxon>
        <taxon>Shewanellaceae</taxon>
        <taxon>Shewanella</taxon>
    </lineage>
</organism>
<gene>
    <name evidence="1" type="ORF">KT99_01294</name>
</gene>
<dbReference type="Proteomes" id="UP000005839">
    <property type="component" value="Unassembled WGS sequence"/>
</dbReference>
<comment type="caution">
    <text evidence="1">The sequence shown here is derived from an EMBL/GenBank/DDBJ whole genome shotgun (WGS) entry which is preliminary data.</text>
</comment>
<proteinExistence type="predicted"/>
<reference evidence="1 2" key="1">
    <citation type="submission" date="2007-10" db="EMBL/GenBank/DDBJ databases">
        <authorList>
            <person name="Yayanos A."/>
            <person name="Ferriera S."/>
            <person name="Johnson J."/>
            <person name="Kravitz S."/>
            <person name="Halpern A."/>
            <person name="Remington K."/>
            <person name="Beeson K."/>
            <person name="Tran B."/>
            <person name="Rogers Y.-H."/>
            <person name="Friedman R."/>
            <person name="Venter J.C."/>
        </authorList>
    </citation>
    <scope>NUCLEOTIDE SEQUENCE [LARGE SCALE GENOMIC DNA]</scope>
    <source>
        <strain evidence="1 2">KT99</strain>
    </source>
</reference>